<dbReference type="InterPro" id="IPR025280">
    <property type="entry name" value="SNIPE"/>
</dbReference>
<proteinExistence type="predicted"/>
<feature type="transmembrane region" description="Helical" evidence="2">
    <location>
        <begin position="6"/>
        <end position="23"/>
    </location>
</feature>
<name>A0A4P7HNP4_9RHOB</name>
<feature type="coiled-coil region" evidence="1">
    <location>
        <begin position="239"/>
        <end position="300"/>
    </location>
</feature>
<feature type="domain" description="Bacteriophage T5 Orf172 DNA-binding" evidence="3">
    <location>
        <begin position="324"/>
        <end position="407"/>
    </location>
</feature>
<organism evidence="4 5">
    <name type="scientific">Paracoccus liaowanqingii</name>
    <dbReference type="NCBI Taxonomy" id="2560053"/>
    <lineage>
        <taxon>Bacteria</taxon>
        <taxon>Pseudomonadati</taxon>
        <taxon>Pseudomonadota</taxon>
        <taxon>Alphaproteobacteria</taxon>
        <taxon>Rhodobacterales</taxon>
        <taxon>Paracoccaceae</taxon>
        <taxon>Paracoccus</taxon>
    </lineage>
</organism>
<evidence type="ECO:0000313" key="5">
    <source>
        <dbReference type="Proteomes" id="UP000296374"/>
    </source>
</evidence>
<dbReference type="Proteomes" id="UP000296374">
    <property type="component" value="Chromosome"/>
</dbReference>
<feature type="coiled-coil region" evidence="1">
    <location>
        <begin position="46"/>
        <end position="94"/>
    </location>
</feature>
<dbReference type="SMART" id="SM00974">
    <property type="entry name" value="T5orf172"/>
    <property type="match status" value="1"/>
</dbReference>
<evidence type="ECO:0000259" key="3">
    <source>
        <dbReference type="SMART" id="SM00974"/>
    </source>
</evidence>
<dbReference type="Pfam" id="PF10544">
    <property type="entry name" value="T5orf172"/>
    <property type="match status" value="1"/>
</dbReference>
<dbReference type="AlphaFoldDB" id="A0A4P7HNP4"/>
<keyword evidence="2" id="KW-0472">Membrane</keyword>
<evidence type="ECO:0000256" key="2">
    <source>
        <dbReference type="SAM" id="Phobius"/>
    </source>
</evidence>
<evidence type="ECO:0000313" key="4">
    <source>
        <dbReference type="EMBL" id="QBX35905.1"/>
    </source>
</evidence>
<reference evidence="5" key="1">
    <citation type="submission" date="2019-03" db="EMBL/GenBank/DDBJ databases">
        <authorList>
            <person name="Li J."/>
        </authorList>
    </citation>
    <scope>NUCLEOTIDE SEQUENCE [LARGE SCALE GENOMIC DNA]</scope>
    <source>
        <strain evidence="5">2251</strain>
    </source>
</reference>
<keyword evidence="2" id="KW-0812">Transmembrane</keyword>
<dbReference type="EMBL" id="CP038439">
    <property type="protein sequence ID" value="QBX35905.1"/>
    <property type="molecule type" value="Genomic_DNA"/>
</dbReference>
<dbReference type="RefSeq" id="WP_135314170.1">
    <property type="nucleotide sequence ID" value="NZ_CP038439.1"/>
</dbReference>
<keyword evidence="2" id="KW-1133">Transmembrane helix</keyword>
<accession>A0A4P7HNP4</accession>
<sequence>MDAFVWILLALMLASPFFLVLWLRTRKKLGRARHENDAFRSRLKPILSIEAQAETLRGERSALEAQIDEIRAAYKEKRALLDRLSEQVAVYDERLAFAELGVYEPHFDFTDSEAYKDAIKDCREKQKRMVSAKTAVSANNNWTVDGSKAKGQTMINRQTRLTMRAFNNEAEAAIANVRWNNVNAMEKRVHAAVKSIDDSNASMQIELSEAYVALKIKEIRLTHEYREKLKAEKDERAEAARLSREEAKLLRDAEAAEREEAKYEALLDKARKEAEAAVGNEALSEKVALLEAELATAHAATERARAMAEMTRTGYVYIISNIGSFGEDVVKIGLTRRLDPDDRVRELGDASVPFLFDTHAMIYSENAPALEAALHTEFAAQRINLQNMRKEFFRVGIDAVEEAVTRLAPDAAFFKDREAQEWHETMARRNASLAALQPLAGNEVLPTEI</sequence>
<dbReference type="KEGG" id="plia:E4191_15320"/>
<evidence type="ECO:0000256" key="1">
    <source>
        <dbReference type="SAM" id="Coils"/>
    </source>
</evidence>
<gene>
    <name evidence="4" type="ORF">E4191_15320</name>
</gene>
<dbReference type="InterPro" id="IPR018306">
    <property type="entry name" value="Phage_T5_Orf172_DNA-bd"/>
</dbReference>
<keyword evidence="1" id="KW-0175">Coiled coil</keyword>
<dbReference type="Pfam" id="PF13250">
    <property type="entry name" value="SNIPE"/>
    <property type="match status" value="1"/>
</dbReference>
<protein>
    <submittedName>
        <fullName evidence="4">DUF4041 domain-containing protein</fullName>
    </submittedName>
</protein>